<protein>
    <submittedName>
        <fullName evidence="1">Uncharacterized protein</fullName>
    </submittedName>
</protein>
<dbReference type="AlphaFoldDB" id="L8JVS2"/>
<evidence type="ECO:0000313" key="2">
    <source>
        <dbReference type="Proteomes" id="UP000011135"/>
    </source>
</evidence>
<gene>
    <name evidence="1" type="ORF">C900_00866</name>
</gene>
<sequence>MFERLIERKIAVGFLLGLNFKNSCLVLPRLCKGEVEKEAAKGR</sequence>
<dbReference type="Proteomes" id="UP000011135">
    <property type="component" value="Unassembled WGS sequence"/>
</dbReference>
<dbReference type="EMBL" id="AMZN01000014">
    <property type="protein sequence ID" value="ELR72905.1"/>
    <property type="molecule type" value="Genomic_DNA"/>
</dbReference>
<name>L8JVS2_9BACT</name>
<comment type="caution">
    <text evidence="1">The sequence shown here is derived from an EMBL/GenBank/DDBJ whole genome shotgun (WGS) entry which is preliminary data.</text>
</comment>
<evidence type="ECO:0000313" key="1">
    <source>
        <dbReference type="EMBL" id="ELR72905.1"/>
    </source>
</evidence>
<accession>L8JVS2</accession>
<proteinExistence type="predicted"/>
<organism evidence="1 2">
    <name type="scientific">Fulvivirga imtechensis AK7</name>
    <dbReference type="NCBI Taxonomy" id="1237149"/>
    <lineage>
        <taxon>Bacteria</taxon>
        <taxon>Pseudomonadati</taxon>
        <taxon>Bacteroidota</taxon>
        <taxon>Cytophagia</taxon>
        <taxon>Cytophagales</taxon>
        <taxon>Fulvivirgaceae</taxon>
        <taxon>Fulvivirga</taxon>
    </lineage>
</organism>
<keyword evidence="2" id="KW-1185">Reference proteome</keyword>
<reference evidence="1 2" key="1">
    <citation type="submission" date="2012-12" db="EMBL/GenBank/DDBJ databases">
        <title>Genome assembly of Fulvivirga imtechensis AK7.</title>
        <authorList>
            <person name="Nupur N."/>
            <person name="Khatri I."/>
            <person name="Kumar R."/>
            <person name="Subramanian S."/>
            <person name="Pinnaka A."/>
        </authorList>
    </citation>
    <scope>NUCLEOTIDE SEQUENCE [LARGE SCALE GENOMIC DNA]</scope>
    <source>
        <strain evidence="1 2">AK7</strain>
    </source>
</reference>